<dbReference type="EMBL" id="JBHSRF010000004">
    <property type="protein sequence ID" value="MFC6080305.1"/>
    <property type="molecule type" value="Genomic_DNA"/>
</dbReference>
<dbReference type="RefSeq" id="WP_380747085.1">
    <property type="nucleotide sequence ID" value="NZ_JBHSRF010000004.1"/>
</dbReference>
<reference evidence="3" key="1">
    <citation type="journal article" date="2019" name="Int. J. Syst. Evol. Microbiol.">
        <title>The Global Catalogue of Microorganisms (GCM) 10K type strain sequencing project: providing services to taxonomists for standard genome sequencing and annotation.</title>
        <authorList>
            <consortium name="The Broad Institute Genomics Platform"/>
            <consortium name="The Broad Institute Genome Sequencing Center for Infectious Disease"/>
            <person name="Wu L."/>
            <person name="Ma J."/>
        </authorList>
    </citation>
    <scope>NUCLEOTIDE SEQUENCE [LARGE SCALE GENOMIC DNA]</scope>
    <source>
        <strain evidence="3">JCM 30346</strain>
    </source>
</reference>
<dbReference type="Proteomes" id="UP001596137">
    <property type="component" value="Unassembled WGS sequence"/>
</dbReference>
<sequence>MEELIWKKSSYSSANGGDCVEVATLPTGVAIRDSKTPSRGHLTVPSPAFGAFVATLKSF</sequence>
<evidence type="ECO:0000259" key="1">
    <source>
        <dbReference type="Pfam" id="PF04149"/>
    </source>
</evidence>
<evidence type="ECO:0000313" key="2">
    <source>
        <dbReference type="EMBL" id="MFC6080305.1"/>
    </source>
</evidence>
<feature type="domain" description="DUF397" evidence="1">
    <location>
        <begin position="6"/>
        <end position="57"/>
    </location>
</feature>
<dbReference type="Pfam" id="PF04149">
    <property type="entry name" value="DUF397"/>
    <property type="match status" value="1"/>
</dbReference>
<name>A0ABW1NAB0_9ACTN</name>
<dbReference type="InterPro" id="IPR007278">
    <property type="entry name" value="DUF397"/>
</dbReference>
<keyword evidence="3" id="KW-1185">Reference proteome</keyword>
<organism evidence="2 3">
    <name type="scientific">Sphaerisporangium aureirubrum</name>
    <dbReference type="NCBI Taxonomy" id="1544736"/>
    <lineage>
        <taxon>Bacteria</taxon>
        <taxon>Bacillati</taxon>
        <taxon>Actinomycetota</taxon>
        <taxon>Actinomycetes</taxon>
        <taxon>Streptosporangiales</taxon>
        <taxon>Streptosporangiaceae</taxon>
        <taxon>Sphaerisporangium</taxon>
    </lineage>
</organism>
<protein>
    <submittedName>
        <fullName evidence="2">DUF397 domain-containing protein</fullName>
    </submittedName>
</protein>
<accession>A0ABW1NAB0</accession>
<comment type="caution">
    <text evidence="2">The sequence shown here is derived from an EMBL/GenBank/DDBJ whole genome shotgun (WGS) entry which is preliminary data.</text>
</comment>
<evidence type="ECO:0000313" key="3">
    <source>
        <dbReference type="Proteomes" id="UP001596137"/>
    </source>
</evidence>
<proteinExistence type="predicted"/>
<gene>
    <name evidence="2" type="ORF">ACFP1K_04000</name>
</gene>